<sequence>MKTTILSTLAITALLLNSCGNSEKDTATNSQTTIQVTAKAPAASSGSNLTVSGEVVAVNNATLSTRMMGYVNKVHVNVGDKVNQGQLLISINNSDLQAKRAQVNAGINEAQVAFNNAKRDFERFTALFAQNSASQKELDDMTANYEMAKARLESAKAMKAEVDAQFAYSNITAPFSGVVTNRFVENGDMANPGMPLLALEAPGNFEVRATVPEMAIGQIKTGETVEVHFKSIDKSITGKVTEVSSSSSMTGGQYPVKIALDKNDALKSGMYATVQFPVAQTDDTPQLVTVPKEAIITQGDLRGVYTVSQQNTAILRWLRLGRSFGNEVEVLSGLNAEEAIIVDAEGKLYNGAKVEVQN</sequence>
<dbReference type="EMBL" id="BMGK01000007">
    <property type="protein sequence ID" value="GGD95245.1"/>
    <property type="molecule type" value="Genomic_DNA"/>
</dbReference>
<dbReference type="NCBIfam" id="TIGR01730">
    <property type="entry name" value="RND_mfp"/>
    <property type="match status" value="1"/>
</dbReference>
<dbReference type="InterPro" id="IPR058637">
    <property type="entry name" value="YknX-like_C"/>
</dbReference>
<evidence type="ECO:0000256" key="1">
    <source>
        <dbReference type="ARBA" id="ARBA00009477"/>
    </source>
</evidence>
<dbReference type="Gene3D" id="1.10.287.470">
    <property type="entry name" value="Helix hairpin bin"/>
    <property type="match status" value="1"/>
</dbReference>
<reference evidence="6" key="1">
    <citation type="journal article" date="2014" name="Int. J. Syst. Evol. Microbiol.">
        <title>Complete genome sequence of Corynebacterium casei LMG S-19264T (=DSM 44701T), isolated from a smear-ripened cheese.</title>
        <authorList>
            <consortium name="US DOE Joint Genome Institute (JGI-PGF)"/>
            <person name="Walter F."/>
            <person name="Albersmeier A."/>
            <person name="Kalinowski J."/>
            <person name="Ruckert C."/>
        </authorList>
    </citation>
    <scope>NUCLEOTIDE SEQUENCE</scope>
    <source>
        <strain evidence="6">CGMCC 1.12924</strain>
    </source>
</reference>
<dbReference type="Gene3D" id="2.40.30.170">
    <property type="match status" value="1"/>
</dbReference>
<evidence type="ECO:0000259" key="3">
    <source>
        <dbReference type="Pfam" id="PF25917"/>
    </source>
</evidence>
<comment type="caution">
    <text evidence="6">The sequence shown here is derived from an EMBL/GenBank/DDBJ whole genome shotgun (WGS) entry which is preliminary data.</text>
</comment>
<dbReference type="GO" id="GO:0015562">
    <property type="term" value="F:efflux transmembrane transporter activity"/>
    <property type="evidence" value="ECO:0007669"/>
    <property type="project" value="TreeGrafter"/>
</dbReference>
<dbReference type="Pfam" id="PF25954">
    <property type="entry name" value="Beta-barrel_RND_2"/>
    <property type="match status" value="1"/>
</dbReference>
<dbReference type="Proteomes" id="UP000652231">
    <property type="component" value="Unassembled WGS sequence"/>
</dbReference>
<evidence type="ECO:0000313" key="7">
    <source>
        <dbReference type="Proteomes" id="UP000652231"/>
    </source>
</evidence>
<evidence type="ECO:0000313" key="6">
    <source>
        <dbReference type="EMBL" id="GGD95245.1"/>
    </source>
</evidence>
<evidence type="ECO:0000259" key="5">
    <source>
        <dbReference type="Pfam" id="PF25989"/>
    </source>
</evidence>
<dbReference type="PANTHER" id="PTHR30469">
    <property type="entry name" value="MULTIDRUG RESISTANCE PROTEIN MDTA"/>
    <property type="match status" value="1"/>
</dbReference>
<feature type="domain" description="YknX-like C-terminal permuted SH3-like" evidence="5">
    <location>
        <begin position="288"/>
        <end position="356"/>
    </location>
</feature>
<dbReference type="InterPro" id="IPR006143">
    <property type="entry name" value="RND_pump_MFP"/>
</dbReference>
<protein>
    <submittedName>
        <fullName evidence="6">RND transporter</fullName>
    </submittedName>
</protein>
<reference evidence="6" key="2">
    <citation type="submission" date="2020-09" db="EMBL/GenBank/DDBJ databases">
        <authorList>
            <person name="Sun Q."/>
            <person name="Zhou Y."/>
        </authorList>
    </citation>
    <scope>NUCLEOTIDE SEQUENCE</scope>
    <source>
        <strain evidence="6">CGMCC 1.12924</strain>
    </source>
</reference>
<keyword evidence="7" id="KW-1185">Reference proteome</keyword>
<feature type="domain" description="CusB-like beta-barrel" evidence="4">
    <location>
        <begin position="207"/>
        <end position="276"/>
    </location>
</feature>
<evidence type="ECO:0000259" key="4">
    <source>
        <dbReference type="Pfam" id="PF25954"/>
    </source>
</evidence>
<dbReference type="SUPFAM" id="SSF111369">
    <property type="entry name" value="HlyD-like secretion proteins"/>
    <property type="match status" value="1"/>
</dbReference>
<dbReference type="InterPro" id="IPR058792">
    <property type="entry name" value="Beta-barrel_RND_2"/>
</dbReference>
<proteinExistence type="inferred from homology"/>
<keyword evidence="2" id="KW-0175">Coiled coil</keyword>
<dbReference type="Gene3D" id="2.40.420.20">
    <property type="match status" value="1"/>
</dbReference>
<feature type="coiled-coil region" evidence="2">
    <location>
        <begin position="131"/>
        <end position="165"/>
    </location>
</feature>
<dbReference type="Pfam" id="PF25989">
    <property type="entry name" value="YknX_C"/>
    <property type="match status" value="1"/>
</dbReference>
<dbReference type="AlphaFoldDB" id="A0A8J2VA40"/>
<dbReference type="GO" id="GO:1990281">
    <property type="term" value="C:efflux pump complex"/>
    <property type="evidence" value="ECO:0007669"/>
    <property type="project" value="TreeGrafter"/>
</dbReference>
<accession>A0A8J2VA40</accession>
<gene>
    <name evidence="6" type="ORF">GCM10011312_18600</name>
</gene>
<comment type="similarity">
    <text evidence="1">Belongs to the membrane fusion protein (MFP) (TC 8.A.1) family.</text>
</comment>
<dbReference type="Gene3D" id="2.40.50.100">
    <property type="match status" value="1"/>
</dbReference>
<dbReference type="Pfam" id="PF25917">
    <property type="entry name" value="BSH_RND"/>
    <property type="match status" value="1"/>
</dbReference>
<dbReference type="InterPro" id="IPR058625">
    <property type="entry name" value="MdtA-like_BSH"/>
</dbReference>
<name>A0A8J2VA40_9FLAO</name>
<organism evidence="6 7">
    <name type="scientific">Planktosalinus lacus</name>
    <dbReference type="NCBI Taxonomy" id="1526573"/>
    <lineage>
        <taxon>Bacteria</taxon>
        <taxon>Pseudomonadati</taxon>
        <taxon>Bacteroidota</taxon>
        <taxon>Flavobacteriia</taxon>
        <taxon>Flavobacteriales</taxon>
        <taxon>Flavobacteriaceae</taxon>
        <taxon>Planktosalinus</taxon>
    </lineage>
</organism>
<dbReference type="RefSeq" id="WP_188441825.1">
    <property type="nucleotide sequence ID" value="NZ_BMGK01000007.1"/>
</dbReference>
<dbReference type="PANTHER" id="PTHR30469:SF15">
    <property type="entry name" value="HLYD FAMILY OF SECRETION PROTEINS"/>
    <property type="match status" value="1"/>
</dbReference>
<evidence type="ECO:0000256" key="2">
    <source>
        <dbReference type="SAM" id="Coils"/>
    </source>
</evidence>
<feature type="domain" description="Multidrug resistance protein MdtA-like barrel-sandwich hybrid" evidence="3">
    <location>
        <begin position="60"/>
        <end position="193"/>
    </location>
</feature>